<dbReference type="Pfam" id="PF00085">
    <property type="entry name" value="Thioredoxin"/>
    <property type="match status" value="1"/>
</dbReference>
<reference evidence="4 5" key="1">
    <citation type="submission" date="2013-09" db="EMBL/GenBank/DDBJ databases">
        <authorList>
            <person name="Durkin A.S."/>
            <person name="Haft D.R."/>
            <person name="McCorrison J."/>
            <person name="Torralba M."/>
            <person name="Gillis M."/>
            <person name="Haft D.H."/>
            <person name="Methe B."/>
            <person name="Sutton G."/>
            <person name="Nelson K.E."/>
        </authorList>
    </citation>
    <scope>NUCLEOTIDE SEQUENCE [LARGE SCALE GENOMIC DNA]</scope>
    <source>
        <strain evidence="4 5">BV3C16-1</strain>
    </source>
</reference>
<evidence type="ECO:0000313" key="5">
    <source>
        <dbReference type="Proteomes" id="UP000017090"/>
    </source>
</evidence>
<evidence type="ECO:0000256" key="2">
    <source>
        <dbReference type="ARBA" id="ARBA00023284"/>
    </source>
</evidence>
<dbReference type="RefSeq" id="WP_023054034.1">
    <property type="nucleotide sequence ID" value="NZ_AWXA01000041.1"/>
</dbReference>
<dbReference type="Gene3D" id="3.40.30.10">
    <property type="entry name" value="Glutaredoxin"/>
    <property type="match status" value="1"/>
</dbReference>
<dbReference type="PATRIC" id="fig|1111454.3.peg.1440"/>
<name>U7UHB4_9FIRM</name>
<evidence type="ECO:0000313" key="4">
    <source>
        <dbReference type="EMBL" id="ERT58735.1"/>
    </source>
</evidence>
<protein>
    <submittedName>
        <fullName evidence="4">Thioredoxin domain protein</fullName>
    </submittedName>
</protein>
<dbReference type="CDD" id="cd02947">
    <property type="entry name" value="TRX_family"/>
    <property type="match status" value="1"/>
</dbReference>
<evidence type="ECO:0000256" key="1">
    <source>
        <dbReference type="ARBA" id="ARBA00008987"/>
    </source>
</evidence>
<dbReference type="SUPFAM" id="SSF52833">
    <property type="entry name" value="Thioredoxin-like"/>
    <property type="match status" value="1"/>
</dbReference>
<comment type="similarity">
    <text evidence="1">Belongs to the thioredoxin family.</text>
</comment>
<dbReference type="STRING" id="1111454.HMPREF1250_1775"/>
<sequence>MLFTVTKENFAAKVEQAEGPVLVEFSATWCSHCQQLRPLLDELDKKFDGRLPLALIDTDHDPELAQRLQVEFIPSLVVYKNGNHGALLTAPASLEAMEGWLQEQGVTE</sequence>
<accession>U7UHB4</accession>
<dbReference type="EMBL" id="AWXA01000041">
    <property type="protein sequence ID" value="ERT58735.1"/>
    <property type="molecule type" value="Genomic_DNA"/>
</dbReference>
<dbReference type="GO" id="GO:0015035">
    <property type="term" value="F:protein-disulfide reductase activity"/>
    <property type="evidence" value="ECO:0007669"/>
    <property type="project" value="TreeGrafter"/>
</dbReference>
<comment type="caution">
    <text evidence="4">The sequence shown here is derived from an EMBL/GenBank/DDBJ whole genome shotgun (WGS) entry which is preliminary data.</text>
</comment>
<keyword evidence="2" id="KW-0676">Redox-active center</keyword>
<proteinExistence type="inferred from homology"/>
<dbReference type="Proteomes" id="UP000017090">
    <property type="component" value="Unassembled WGS sequence"/>
</dbReference>
<gene>
    <name evidence="4" type="ORF">HMPREF1250_1775</name>
</gene>
<dbReference type="GO" id="GO:0005737">
    <property type="term" value="C:cytoplasm"/>
    <property type="evidence" value="ECO:0007669"/>
    <property type="project" value="TreeGrafter"/>
</dbReference>
<dbReference type="AlphaFoldDB" id="U7UHB4"/>
<dbReference type="PANTHER" id="PTHR45663">
    <property type="entry name" value="GEO12009P1"/>
    <property type="match status" value="1"/>
</dbReference>
<evidence type="ECO:0000259" key="3">
    <source>
        <dbReference type="PROSITE" id="PS51352"/>
    </source>
</evidence>
<dbReference type="OrthoDB" id="9790390at2"/>
<dbReference type="InterPro" id="IPR036249">
    <property type="entry name" value="Thioredoxin-like_sf"/>
</dbReference>
<dbReference type="eggNOG" id="COG3118">
    <property type="taxonomic scope" value="Bacteria"/>
</dbReference>
<dbReference type="InterPro" id="IPR013766">
    <property type="entry name" value="Thioredoxin_domain"/>
</dbReference>
<dbReference type="PROSITE" id="PS51352">
    <property type="entry name" value="THIOREDOXIN_2"/>
    <property type="match status" value="1"/>
</dbReference>
<dbReference type="PANTHER" id="PTHR45663:SF11">
    <property type="entry name" value="GEO12009P1"/>
    <property type="match status" value="1"/>
</dbReference>
<feature type="domain" description="Thioredoxin" evidence="3">
    <location>
        <begin position="1"/>
        <end position="106"/>
    </location>
</feature>
<organism evidence="4 5">
    <name type="scientific">Megasphaera vaginalis</name>
    <name type="common">ex Srinivasan et al. 2021</name>
    <dbReference type="NCBI Taxonomy" id="1111454"/>
    <lineage>
        <taxon>Bacteria</taxon>
        <taxon>Bacillati</taxon>
        <taxon>Bacillota</taxon>
        <taxon>Negativicutes</taxon>
        <taxon>Veillonellales</taxon>
        <taxon>Veillonellaceae</taxon>
        <taxon>Megasphaera</taxon>
    </lineage>
</organism>
<keyword evidence="5" id="KW-1185">Reference proteome</keyword>